<dbReference type="AlphaFoldDB" id="A0A562VMJ4"/>
<protein>
    <submittedName>
        <fullName evidence="8">Radical SAM protein with 4Fe4S-binding SPASM domain</fullName>
    </submittedName>
</protein>
<keyword evidence="5" id="KW-0408">Iron</keyword>
<evidence type="ECO:0000259" key="7">
    <source>
        <dbReference type="PROSITE" id="PS51918"/>
    </source>
</evidence>
<keyword evidence="6" id="KW-0411">Iron-sulfur</keyword>
<sequence>MTPIDIPDMLRREGLCPPKTLTLSITGSCNIACRHCWVDAGTATATGHAPEPLLRRLITEFATVAGTGIRLTGGEPLCHPGWLGLVGLARSTGFRSISLQTNAMLLTDKDVSSLRALDFPGLAIQVSLDGATAPAHDLVRGSGSHKAALEGIRRLVAGGLGPRLAIFFTEMRHNLAELPALLKLADDMSISSVTSGTLVRCGRAEDSAAVTPPDPAQFLELLDRYDNDPVFRELYDRIGTVAALEWRKATPRTECCTFVENPYLTPDGRLFPCLLCHIPQFSVSGVFEKGLTAAFTEGAPLWSSLRRTSSQRPDTLAGCLDCPERQACGGGCMGRAWGSCGDLRAPDDRCQARKTISQRKRSGKGN</sequence>
<dbReference type="SUPFAM" id="SSF102114">
    <property type="entry name" value="Radical SAM enzymes"/>
    <property type="match status" value="1"/>
</dbReference>
<evidence type="ECO:0000313" key="8">
    <source>
        <dbReference type="EMBL" id="TWJ19129.1"/>
    </source>
</evidence>
<reference evidence="8 9" key="1">
    <citation type="submission" date="2019-07" db="EMBL/GenBank/DDBJ databases">
        <title>Genomic Encyclopedia of Archaeal and Bacterial Type Strains, Phase II (KMG-II): from individual species to whole genera.</title>
        <authorList>
            <person name="Goeker M."/>
        </authorList>
    </citation>
    <scope>NUCLEOTIDE SEQUENCE [LARGE SCALE GENOMIC DNA]</scope>
    <source>
        <strain evidence="8 9">ATCC BAA-1139</strain>
    </source>
</reference>
<dbReference type="PANTHER" id="PTHR11228:SF7">
    <property type="entry name" value="PQQA PEPTIDE CYCLASE"/>
    <property type="match status" value="1"/>
</dbReference>
<dbReference type="InterPro" id="IPR058240">
    <property type="entry name" value="rSAM_sf"/>
</dbReference>
<dbReference type="Proteomes" id="UP000319449">
    <property type="component" value="Unassembled WGS sequence"/>
</dbReference>
<dbReference type="GO" id="GO:0046872">
    <property type="term" value="F:metal ion binding"/>
    <property type="evidence" value="ECO:0007669"/>
    <property type="project" value="UniProtKB-KW"/>
</dbReference>
<keyword evidence="4" id="KW-0479">Metal-binding</keyword>
<dbReference type="SFLD" id="SFLDG01386">
    <property type="entry name" value="main_SPASM_domain-containing"/>
    <property type="match status" value="1"/>
</dbReference>
<accession>A0A562VMJ4</accession>
<dbReference type="EMBL" id="VLLN01000011">
    <property type="protein sequence ID" value="TWJ19129.1"/>
    <property type="molecule type" value="Genomic_DNA"/>
</dbReference>
<dbReference type="OrthoDB" id="9782387at2"/>
<feature type="domain" description="Radical SAM core" evidence="7">
    <location>
        <begin position="15"/>
        <end position="237"/>
    </location>
</feature>
<dbReference type="GO" id="GO:0003824">
    <property type="term" value="F:catalytic activity"/>
    <property type="evidence" value="ECO:0007669"/>
    <property type="project" value="InterPro"/>
</dbReference>
<dbReference type="PROSITE" id="PS51918">
    <property type="entry name" value="RADICAL_SAM"/>
    <property type="match status" value="1"/>
</dbReference>
<keyword evidence="3" id="KW-0949">S-adenosyl-L-methionine</keyword>
<keyword evidence="9" id="KW-1185">Reference proteome</keyword>
<proteinExistence type="predicted"/>
<dbReference type="SFLD" id="SFLDG01067">
    <property type="entry name" value="SPASM/twitch_domain_containing"/>
    <property type="match status" value="1"/>
</dbReference>
<dbReference type="InterPro" id="IPR023885">
    <property type="entry name" value="4Fe4S-binding_SPASM_dom"/>
</dbReference>
<evidence type="ECO:0000256" key="2">
    <source>
        <dbReference type="ARBA" id="ARBA00022485"/>
    </source>
</evidence>
<dbReference type="SFLD" id="SFLDS00029">
    <property type="entry name" value="Radical_SAM"/>
    <property type="match status" value="1"/>
</dbReference>
<evidence type="ECO:0000256" key="6">
    <source>
        <dbReference type="ARBA" id="ARBA00023014"/>
    </source>
</evidence>
<dbReference type="Gene3D" id="3.20.20.70">
    <property type="entry name" value="Aldolase class I"/>
    <property type="match status" value="1"/>
</dbReference>
<dbReference type="PANTHER" id="PTHR11228">
    <property type="entry name" value="RADICAL SAM DOMAIN PROTEIN"/>
    <property type="match status" value="1"/>
</dbReference>
<evidence type="ECO:0000256" key="1">
    <source>
        <dbReference type="ARBA" id="ARBA00001966"/>
    </source>
</evidence>
<comment type="caution">
    <text evidence="8">The sequence shown here is derived from an EMBL/GenBank/DDBJ whole genome shotgun (WGS) entry which is preliminary data.</text>
</comment>
<dbReference type="InterPro" id="IPR050377">
    <property type="entry name" value="Radical_SAM_PqqE_MftC-like"/>
</dbReference>
<organism evidence="8 9">
    <name type="scientific">Geobacter argillaceus</name>
    <dbReference type="NCBI Taxonomy" id="345631"/>
    <lineage>
        <taxon>Bacteria</taxon>
        <taxon>Pseudomonadati</taxon>
        <taxon>Thermodesulfobacteriota</taxon>
        <taxon>Desulfuromonadia</taxon>
        <taxon>Geobacterales</taxon>
        <taxon>Geobacteraceae</taxon>
        <taxon>Geobacter</taxon>
    </lineage>
</organism>
<dbReference type="RefSeq" id="WP_145022266.1">
    <property type="nucleotide sequence ID" value="NZ_VLLN01000011.1"/>
</dbReference>
<dbReference type="CDD" id="cd01335">
    <property type="entry name" value="Radical_SAM"/>
    <property type="match status" value="1"/>
</dbReference>
<comment type="cofactor">
    <cofactor evidence="1">
        <name>[4Fe-4S] cluster</name>
        <dbReference type="ChEBI" id="CHEBI:49883"/>
    </cofactor>
</comment>
<dbReference type="GO" id="GO:0051539">
    <property type="term" value="F:4 iron, 4 sulfur cluster binding"/>
    <property type="evidence" value="ECO:0007669"/>
    <property type="project" value="UniProtKB-KW"/>
</dbReference>
<dbReference type="NCBIfam" id="TIGR04085">
    <property type="entry name" value="rSAM_more_4Fe4S"/>
    <property type="match status" value="1"/>
</dbReference>
<evidence type="ECO:0000256" key="3">
    <source>
        <dbReference type="ARBA" id="ARBA00022691"/>
    </source>
</evidence>
<dbReference type="InterPro" id="IPR017200">
    <property type="entry name" value="PqqE-like"/>
</dbReference>
<evidence type="ECO:0000256" key="4">
    <source>
        <dbReference type="ARBA" id="ARBA00022723"/>
    </source>
</evidence>
<evidence type="ECO:0000256" key="5">
    <source>
        <dbReference type="ARBA" id="ARBA00023004"/>
    </source>
</evidence>
<dbReference type="InterPro" id="IPR013785">
    <property type="entry name" value="Aldolase_TIM"/>
</dbReference>
<name>A0A562VMJ4_9BACT</name>
<dbReference type="Pfam" id="PF04055">
    <property type="entry name" value="Radical_SAM"/>
    <property type="match status" value="1"/>
</dbReference>
<dbReference type="PIRSF" id="PIRSF037420">
    <property type="entry name" value="PQQ_syn_pqqE"/>
    <property type="match status" value="1"/>
</dbReference>
<gene>
    <name evidence="8" type="ORF">JN12_02076</name>
</gene>
<keyword evidence="2" id="KW-0004">4Fe-4S</keyword>
<dbReference type="InterPro" id="IPR007197">
    <property type="entry name" value="rSAM"/>
</dbReference>
<evidence type="ECO:0000313" key="9">
    <source>
        <dbReference type="Proteomes" id="UP000319449"/>
    </source>
</evidence>